<evidence type="ECO:0000313" key="2">
    <source>
        <dbReference type="Proteomes" id="UP001155483"/>
    </source>
</evidence>
<evidence type="ECO:0000313" key="1">
    <source>
        <dbReference type="EMBL" id="MCU7549930.1"/>
    </source>
</evidence>
<dbReference type="EMBL" id="JAOTIF010000008">
    <property type="protein sequence ID" value="MCU7549930.1"/>
    <property type="molecule type" value="Genomic_DNA"/>
</dbReference>
<proteinExistence type="predicted"/>
<gene>
    <name evidence="1" type="ORF">OCK74_12430</name>
</gene>
<comment type="caution">
    <text evidence="1">The sequence shown here is derived from an EMBL/GenBank/DDBJ whole genome shotgun (WGS) entry which is preliminary data.</text>
</comment>
<dbReference type="RefSeq" id="WP_279297369.1">
    <property type="nucleotide sequence ID" value="NZ_JAOTIF010000008.1"/>
</dbReference>
<keyword evidence="2" id="KW-1185">Reference proteome</keyword>
<sequence>MEQNTLDIVLELEQADLKEERKVADEVKYKISDDVKEVDIVSDSLEPAGFIEPVSVAITITITYLIKRLVDFWLKDKERGVQIDTREIPPTVSRLAGVPAGFLVIIDKNGNVITQKAEYEKSENLTELVSKALSGK</sequence>
<name>A0A9X2XVT1_9BACT</name>
<organism evidence="1 2">
    <name type="scientific">Paraflavisolibacter caeni</name>
    <dbReference type="NCBI Taxonomy" id="2982496"/>
    <lineage>
        <taxon>Bacteria</taxon>
        <taxon>Pseudomonadati</taxon>
        <taxon>Bacteroidota</taxon>
        <taxon>Chitinophagia</taxon>
        <taxon>Chitinophagales</taxon>
        <taxon>Chitinophagaceae</taxon>
        <taxon>Paraflavisolibacter</taxon>
    </lineage>
</organism>
<protein>
    <submittedName>
        <fullName evidence="1">Uncharacterized protein</fullName>
    </submittedName>
</protein>
<dbReference type="Proteomes" id="UP001155483">
    <property type="component" value="Unassembled WGS sequence"/>
</dbReference>
<dbReference type="AlphaFoldDB" id="A0A9X2XVT1"/>
<reference evidence="1" key="2">
    <citation type="submission" date="2023-04" db="EMBL/GenBank/DDBJ databases">
        <title>Paracnuella aquatica gen. nov., sp. nov., a member of the family Chitinophagaceae isolated from a hot spring.</title>
        <authorList>
            <person name="Wang C."/>
        </authorList>
    </citation>
    <scope>NUCLEOTIDE SEQUENCE</scope>
    <source>
        <strain evidence="1">LB-8</strain>
    </source>
</reference>
<accession>A0A9X2XVT1</accession>
<reference evidence="1" key="1">
    <citation type="submission" date="2022-09" db="EMBL/GenBank/DDBJ databases">
        <authorList>
            <person name="Yuan C."/>
            <person name="Ke Z."/>
        </authorList>
    </citation>
    <scope>NUCLEOTIDE SEQUENCE</scope>
    <source>
        <strain evidence="1">LB-8</strain>
    </source>
</reference>